<sequence precursor="true">MLAVLLASPLVSSTARAAAQELEIGPPTGIEWPSEGRVSAAFAALPPGEAGVSPSLAWPPVDAAPGAWTDGGPWSDWAEAVAAERDGDQPDVARRERLCLTALRQGRHGDAWRHAAVVARQDPDRGRALLARLQPGAPAGTAVLGDGRLEPLPMGVLLEPSLAPPTDPGPNRLDIREVVVHGLRIGEGVVGLKVGVRGDGVELQIEHEGGAPVELSVRVPCPIGFRTRVEYANWEKLPTIGESIPVRVEAGGEAFRVWARNELDPTPWPAATPATFDSRLTHSGLLLVVAPGDPAAAELGGLATAFSRLLGVACSTVTDPRAPAAGVTAPLRVDLTDPASRGPRLAALTGAVEHFALERGEGAR</sequence>
<keyword evidence="3" id="KW-1185">Reference proteome</keyword>
<protein>
    <submittedName>
        <fullName evidence="2">Uncharacterized protein</fullName>
    </submittedName>
</protein>
<dbReference type="AlphaFoldDB" id="A0A518BM58"/>
<proteinExistence type="predicted"/>
<evidence type="ECO:0000256" key="1">
    <source>
        <dbReference type="SAM" id="SignalP"/>
    </source>
</evidence>
<keyword evidence="1" id="KW-0732">Signal</keyword>
<feature type="signal peptide" evidence="1">
    <location>
        <begin position="1"/>
        <end position="17"/>
    </location>
</feature>
<gene>
    <name evidence="2" type="ORF">Pla133_31610</name>
</gene>
<organism evidence="2 3">
    <name type="scientific">Engelhardtia mirabilis</name>
    <dbReference type="NCBI Taxonomy" id="2528011"/>
    <lineage>
        <taxon>Bacteria</taxon>
        <taxon>Pseudomonadati</taxon>
        <taxon>Planctomycetota</taxon>
        <taxon>Planctomycetia</taxon>
        <taxon>Planctomycetia incertae sedis</taxon>
        <taxon>Engelhardtia</taxon>
    </lineage>
</organism>
<evidence type="ECO:0000313" key="2">
    <source>
        <dbReference type="EMBL" id="QDU68068.1"/>
    </source>
</evidence>
<accession>A0A518BM58</accession>
<dbReference type="Proteomes" id="UP000316921">
    <property type="component" value="Chromosome"/>
</dbReference>
<name>A0A518BM58_9BACT</name>
<dbReference type="RefSeq" id="WP_145066765.1">
    <property type="nucleotide sequence ID" value="NZ_CP036287.1"/>
</dbReference>
<dbReference type="KEGG" id="pbap:Pla133_31610"/>
<reference evidence="2 3" key="1">
    <citation type="submission" date="2019-02" db="EMBL/GenBank/DDBJ databases">
        <title>Deep-cultivation of Planctomycetes and their phenomic and genomic characterization uncovers novel biology.</title>
        <authorList>
            <person name="Wiegand S."/>
            <person name="Jogler M."/>
            <person name="Boedeker C."/>
            <person name="Pinto D."/>
            <person name="Vollmers J."/>
            <person name="Rivas-Marin E."/>
            <person name="Kohn T."/>
            <person name="Peeters S.H."/>
            <person name="Heuer A."/>
            <person name="Rast P."/>
            <person name="Oberbeckmann S."/>
            <person name="Bunk B."/>
            <person name="Jeske O."/>
            <person name="Meyerdierks A."/>
            <person name="Storesund J.E."/>
            <person name="Kallscheuer N."/>
            <person name="Luecker S."/>
            <person name="Lage O.M."/>
            <person name="Pohl T."/>
            <person name="Merkel B.J."/>
            <person name="Hornburger P."/>
            <person name="Mueller R.-W."/>
            <person name="Bruemmer F."/>
            <person name="Labrenz M."/>
            <person name="Spormann A.M."/>
            <person name="Op den Camp H."/>
            <person name="Overmann J."/>
            <person name="Amann R."/>
            <person name="Jetten M.S.M."/>
            <person name="Mascher T."/>
            <person name="Medema M.H."/>
            <person name="Devos D.P."/>
            <person name="Kaster A.-K."/>
            <person name="Ovreas L."/>
            <person name="Rohde M."/>
            <person name="Galperin M.Y."/>
            <person name="Jogler C."/>
        </authorList>
    </citation>
    <scope>NUCLEOTIDE SEQUENCE [LARGE SCALE GENOMIC DNA]</scope>
    <source>
        <strain evidence="2 3">Pla133</strain>
    </source>
</reference>
<evidence type="ECO:0000313" key="3">
    <source>
        <dbReference type="Proteomes" id="UP000316921"/>
    </source>
</evidence>
<dbReference type="EMBL" id="CP036287">
    <property type="protein sequence ID" value="QDU68068.1"/>
    <property type="molecule type" value="Genomic_DNA"/>
</dbReference>
<feature type="chain" id="PRO_5021883977" evidence="1">
    <location>
        <begin position="18"/>
        <end position="364"/>
    </location>
</feature>